<comment type="caution">
    <text evidence="4">The sequence shown here is derived from an EMBL/GenBank/DDBJ whole genome shotgun (WGS) entry which is preliminary data.</text>
</comment>
<proteinExistence type="predicted"/>
<reference evidence="4" key="1">
    <citation type="submission" date="2021-03" db="EMBL/GenBank/DDBJ databases">
        <authorList>
            <person name="Tagirdzhanova G."/>
        </authorList>
    </citation>
    <scope>NUCLEOTIDE SEQUENCE</scope>
</reference>
<dbReference type="PROSITE" id="PS51257">
    <property type="entry name" value="PROKAR_LIPOPROTEIN"/>
    <property type="match status" value="1"/>
</dbReference>
<feature type="compositionally biased region" description="Polar residues" evidence="1">
    <location>
        <begin position="357"/>
        <end position="375"/>
    </location>
</feature>
<feature type="region of interest" description="Disordered" evidence="1">
    <location>
        <begin position="449"/>
        <end position="493"/>
    </location>
</feature>
<accession>A0A8H3G3X7</accession>
<organism evidence="4 5">
    <name type="scientific">Heterodermia speciosa</name>
    <dbReference type="NCBI Taxonomy" id="116794"/>
    <lineage>
        <taxon>Eukaryota</taxon>
        <taxon>Fungi</taxon>
        <taxon>Dikarya</taxon>
        <taxon>Ascomycota</taxon>
        <taxon>Pezizomycotina</taxon>
        <taxon>Lecanoromycetes</taxon>
        <taxon>OSLEUM clade</taxon>
        <taxon>Lecanoromycetidae</taxon>
        <taxon>Caliciales</taxon>
        <taxon>Physciaceae</taxon>
        <taxon>Heterodermia</taxon>
    </lineage>
</organism>
<keyword evidence="2" id="KW-0812">Transmembrane</keyword>
<feature type="compositionally biased region" description="Polar residues" evidence="1">
    <location>
        <begin position="449"/>
        <end position="489"/>
    </location>
</feature>
<feature type="compositionally biased region" description="Polar residues" evidence="1">
    <location>
        <begin position="281"/>
        <end position="296"/>
    </location>
</feature>
<evidence type="ECO:0000313" key="4">
    <source>
        <dbReference type="EMBL" id="CAF9934334.1"/>
    </source>
</evidence>
<feature type="compositionally biased region" description="Low complexity" evidence="1">
    <location>
        <begin position="937"/>
        <end position="948"/>
    </location>
</feature>
<evidence type="ECO:0000256" key="1">
    <source>
        <dbReference type="SAM" id="MobiDB-lite"/>
    </source>
</evidence>
<keyword evidence="2" id="KW-1133">Transmembrane helix</keyword>
<dbReference type="OrthoDB" id="3944128at2759"/>
<gene>
    <name evidence="4" type="ORF">HETSPECPRED_009188</name>
</gene>
<feature type="region of interest" description="Disordered" evidence="1">
    <location>
        <begin position="353"/>
        <end position="412"/>
    </location>
</feature>
<dbReference type="AlphaFoldDB" id="A0A8H3G3X7"/>
<feature type="region of interest" description="Disordered" evidence="1">
    <location>
        <begin position="533"/>
        <end position="571"/>
    </location>
</feature>
<feature type="chain" id="PRO_5034995605" evidence="3">
    <location>
        <begin position="19"/>
        <end position="1008"/>
    </location>
</feature>
<evidence type="ECO:0000256" key="3">
    <source>
        <dbReference type="SAM" id="SignalP"/>
    </source>
</evidence>
<feature type="signal peptide" evidence="3">
    <location>
        <begin position="1"/>
        <end position="18"/>
    </location>
</feature>
<feature type="transmembrane region" description="Helical" evidence="2">
    <location>
        <begin position="986"/>
        <end position="1007"/>
    </location>
</feature>
<feature type="compositionally biased region" description="Low complexity" evidence="1">
    <location>
        <begin position="300"/>
        <end position="321"/>
    </location>
</feature>
<dbReference type="EMBL" id="CAJPDS010000074">
    <property type="protein sequence ID" value="CAF9934334.1"/>
    <property type="molecule type" value="Genomic_DNA"/>
</dbReference>
<name>A0A8H3G3X7_9LECA</name>
<evidence type="ECO:0000313" key="5">
    <source>
        <dbReference type="Proteomes" id="UP000664521"/>
    </source>
</evidence>
<sequence>MRSCFLLVCYAIALGCRAGSVGDWNDDHRRDGNIHVDAHSPFTNASAGMDWRQDPSRDCNTCIIKAPGGISLVYWPPDDLNGTFTGNETINHNPNIPYTLVEDGFTFTSPSVYVVYTSLQATYACENGPITTLGSAYDKKTIGYSSRFLAYGTLSSPDQRCDENVVVDGFHTIDFNDLFYHPITTSTTTKAGCPPYVNPRLSMPAELTDVDAAWKTCQPLYYGAFDPPRVLTKFDGPIGPVPDTAKPTPVSAAEPVLTSSQSNDPVSIPATQAAHIPVIPSPTSNVQTVTPSSSPGANDPAHSSPSTLPAASPSPAATPKPNVAVPVQHQTSKDPTSVLPGQASIAVPAENVPGSLHRSTLPNPKSESAQTSKDPTSVFPGQASIAVPAENVPGPLHQSKLPKPKSESAQTTGIPQIVPVAVLPSDIVVSAQGSNPIVVLSKGAVEQLGNSPGLQPQSASAGSGESHTGTNIGGQESTSSENPTANSSPILIDPKTSTAPIIIALPMAPAQGSPGSGSQTQYPNLASPILFGLSGPTPAGHNGISGNSGDDSGSINPNGVVNLEGSGSSGGVGDATGAANVGLASSQPKSLQLAALQTPTALAVGTNAVALAPHGAVVVGSQIITPGQQAAVDGTSISVGIHSELVIGGTTHTFAQPTAPEAVESTIYAPTTQIHTLAAGAETTMNGIATTNTGPSAVIVSETTNVAITTAFPSSESSSEDQAQDPANIVYSTAVRKMTLQPGESATLESNFITTNTASTPLVLSQTSSIPVSTILPGSASPKTLSSPSPLTTTIPPGSVFTVSGSVTTNLASGPLTLTQEINVPVPTTSQPSSASETQIFEINGHLLTHTEGVYGLSKLGFHAVTTTAGAGQTQEQGDVVMTLRIADGSTTSTTAVTLPASLASQLRGSGAGAANSSSSSSSLAGAKATTTTATAPAPFAPANATASDSNSTQAPSLSAAVSSQIQSPQDGAAASVMHPPTNNGLTMLALVVSCIAGQLWMCLFFYV</sequence>
<dbReference type="Proteomes" id="UP000664521">
    <property type="component" value="Unassembled WGS sequence"/>
</dbReference>
<evidence type="ECO:0000256" key="2">
    <source>
        <dbReference type="SAM" id="Phobius"/>
    </source>
</evidence>
<protein>
    <submittedName>
        <fullName evidence="4">Uncharacterized protein</fullName>
    </submittedName>
</protein>
<feature type="region of interest" description="Disordered" evidence="1">
    <location>
        <begin position="236"/>
        <end position="340"/>
    </location>
</feature>
<keyword evidence="5" id="KW-1185">Reference proteome</keyword>
<keyword evidence="3" id="KW-0732">Signal</keyword>
<feature type="compositionally biased region" description="Polar residues" evidence="1">
    <location>
        <begin position="949"/>
        <end position="965"/>
    </location>
</feature>
<feature type="compositionally biased region" description="Low complexity" evidence="1">
    <location>
        <begin position="542"/>
        <end position="559"/>
    </location>
</feature>
<feature type="region of interest" description="Disordered" evidence="1">
    <location>
        <begin position="937"/>
        <end position="965"/>
    </location>
</feature>
<keyword evidence="2" id="KW-0472">Membrane</keyword>